<reference evidence="1 2" key="1">
    <citation type="submission" date="2017-08" db="EMBL/GenBank/DDBJ databases">
        <title>Mesorhizobium wenxinae sp. nov., a novel rhizobial species isolated from root nodules of chickpea (Cicer arietinum L.).</title>
        <authorList>
            <person name="Zhang J."/>
        </authorList>
    </citation>
    <scope>NUCLEOTIDE SEQUENCE [LARGE SCALE GENOMIC DNA]</scope>
    <source>
        <strain evidence="1 2">SDW018</strain>
    </source>
</reference>
<dbReference type="EMBL" id="NPKJ01000075">
    <property type="protein sequence ID" value="PAQ04864.1"/>
    <property type="molecule type" value="Genomic_DNA"/>
</dbReference>
<sequence>MDVTLLNINEYPIERAGEVFGTLRPVAPEGQDRRLLARGRNRVAMFDYLAVAELYGTLREEF</sequence>
<proteinExistence type="predicted"/>
<protein>
    <submittedName>
        <fullName evidence="1">Uncharacterized protein</fullName>
    </submittedName>
</protein>
<comment type="caution">
    <text evidence="1">The sequence shown here is derived from an EMBL/GenBank/DDBJ whole genome shotgun (WGS) entry which is preliminary data.</text>
</comment>
<evidence type="ECO:0000313" key="1">
    <source>
        <dbReference type="EMBL" id="PAQ04864.1"/>
    </source>
</evidence>
<keyword evidence="2" id="KW-1185">Reference proteome</keyword>
<accession>A0A271L9T7</accession>
<evidence type="ECO:0000313" key="2">
    <source>
        <dbReference type="Proteomes" id="UP000216442"/>
    </source>
</evidence>
<organism evidence="1 2">
    <name type="scientific">Mesorhizobium temperatum</name>
    <dbReference type="NCBI Taxonomy" id="241416"/>
    <lineage>
        <taxon>Bacteria</taxon>
        <taxon>Pseudomonadati</taxon>
        <taxon>Pseudomonadota</taxon>
        <taxon>Alphaproteobacteria</taxon>
        <taxon>Hyphomicrobiales</taxon>
        <taxon>Phyllobacteriaceae</taxon>
        <taxon>Mesorhizobium</taxon>
    </lineage>
</organism>
<name>A0A271L9T7_9HYPH</name>
<gene>
    <name evidence="1" type="ORF">CIT26_31805</name>
</gene>
<dbReference type="AlphaFoldDB" id="A0A271L9T7"/>
<dbReference type="Proteomes" id="UP000216442">
    <property type="component" value="Unassembled WGS sequence"/>
</dbReference>